<feature type="region of interest" description="Disordered" evidence="1">
    <location>
        <begin position="453"/>
        <end position="477"/>
    </location>
</feature>
<keyword evidence="4" id="KW-1185">Reference proteome</keyword>
<evidence type="ECO:0000313" key="4">
    <source>
        <dbReference type="Proteomes" id="UP001194696"/>
    </source>
</evidence>
<feature type="domain" description="NACHT" evidence="2">
    <location>
        <begin position="87"/>
        <end position="247"/>
    </location>
</feature>
<gene>
    <name evidence="3" type="ORF">BGZ96_004140</name>
</gene>
<dbReference type="Gene3D" id="2.130.10.10">
    <property type="entry name" value="YVTN repeat-like/Quinoprotein amine dehydrogenase"/>
    <property type="match status" value="1"/>
</dbReference>
<dbReference type="InterPro" id="IPR001646">
    <property type="entry name" value="5peptide_repeat"/>
</dbReference>
<sequence length="683" mass="77106">MHEKEHCRSPDRGDAKRRRLQTDTAELDMQSAVERHVLEMRSQCLEEEQAPENYVPPLGKKTLDASDLSTFPLMPATMGFVQGERQVMLLMGDAGSGKTHFLRQLERELWNRYTGPNNPIPILINLPEFIKTAPNLLKQVLKSKGFDKHQIRHLKSNKRQFILLCDRYDESKAQGNIYNSNNFNKTGQWRAKLIFACRSYKLGPGSDGHFRPEDRYSLTKLDLFEKVAMAPFTFREIKCYVQKYLTHSTPRAVHSQPETSLPSESINFWDFRQYMETLVNIPNLIELVGNPYILSFILGLLPDIVVSARDNPRSLVSIGVLYKYVFDHWIEASQRRLFSRVLSEDERMAFDELLESGFPAACMAYLKDLAVDIFKSQKKDINSVHYTFKNDKTTWKAKFFGSEAKTRLIQESVPLTRSGTSYYFIHPSLLDYLYPLVIFDLDVSGEAFTSSDTDGYDSDDVDWGTPDTLSGSSTDPPLAEQALQRGQALESGHVLGVTNIAKRPMAIQILADHVQNNPFFKEQLIETVRQSRNSDGVDQKLAANAMTILVRSGMQFHSADLRSIKINGANLYGGGLDSADLRNSDLTGTILDKCCLSQARLEGARLQRARFGELPFVELIGVPTTSAYSLDGKLYAIGFSNGSITIFDTDNWKPIHSHQESSKSITALAFSPRGELLSFGDRT</sequence>
<feature type="region of interest" description="Disordered" evidence="1">
    <location>
        <begin position="1"/>
        <end position="22"/>
    </location>
</feature>
<accession>A0ABQ7JIE6</accession>
<proteinExistence type="predicted"/>
<name>A0ABQ7JIE6_9FUNG</name>
<comment type="caution">
    <text evidence="3">The sequence shown here is derived from an EMBL/GenBank/DDBJ whole genome shotgun (WGS) entry which is preliminary data.</text>
</comment>
<reference evidence="3 4" key="1">
    <citation type="journal article" date="2020" name="Fungal Divers.">
        <title>Resolving the Mortierellaceae phylogeny through synthesis of multi-gene phylogenetics and phylogenomics.</title>
        <authorList>
            <person name="Vandepol N."/>
            <person name="Liber J."/>
            <person name="Desiro A."/>
            <person name="Na H."/>
            <person name="Kennedy M."/>
            <person name="Barry K."/>
            <person name="Grigoriev I.V."/>
            <person name="Miller A.N."/>
            <person name="O'Donnell K."/>
            <person name="Stajich J.E."/>
            <person name="Bonito G."/>
        </authorList>
    </citation>
    <scope>NUCLEOTIDE SEQUENCE [LARGE SCALE GENOMIC DNA]</scope>
    <source>
        <strain evidence="3 4">AD045</strain>
    </source>
</reference>
<dbReference type="Proteomes" id="UP001194696">
    <property type="component" value="Unassembled WGS sequence"/>
</dbReference>
<dbReference type="InterPro" id="IPR015943">
    <property type="entry name" value="WD40/YVTN_repeat-like_dom_sf"/>
</dbReference>
<dbReference type="SUPFAM" id="SSF52540">
    <property type="entry name" value="P-loop containing nucleoside triphosphate hydrolases"/>
    <property type="match status" value="1"/>
</dbReference>
<dbReference type="Pfam" id="PF00805">
    <property type="entry name" value="Pentapeptide"/>
    <property type="match status" value="1"/>
</dbReference>
<dbReference type="InterPro" id="IPR027417">
    <property type="entry name" value="P-loop_NTPase"/>
</dbReference>
<dbReference type="Gene3D" id="2.160.20.80">
    <property type="entry name" value="E3 ubiquitin-protein ligase SopA"/>
    <property type="match status" value="1"/>
</dbReference>
<evidence type="ECO:0000259" key="2">
    <source>
        <dbReference type="Pfam" id="PF05729"/>
    </source>
</evidence>
<dbReference type="EMBL" id="JAAAIM010001976">
    <property type="protein sequence ID" value="KAG0274692.1"/>
    <property type="molecule type" value="Genomic_DNA"/>
</dbReference>
<dbReference type="Gene3D" id="3.40.50.300">
    <property type="entry name" value="P-loop containing nucleotide triphosphate hydrolases"/>
    <property type="match status" value="1"/>
</dbReference>
<evidence type="ECO:0000313" key="3">
    <source>
        <dbReference type="EMBL" id="KAG0274692.1"/>
    </source>
</evidence>
<dbReference type="Pfam" id="PF05729">
    <property type="entry name" value="NACHT"/>
    <property type="match status" value="1"/>
</dbReference>
<dbReference type="InterPro" id="IPR007111">
    <property type="entry name" value="NACHT_NTPase"/>
</dbReference>
<dbReference type="SUPFAM" id="SSF50978">
    <property type="entry name" value="WD40 repeat-like"/>
    <property type="match status" value="1"/>
</dbReference>
<protein>
    <recommendedName>
        <fullName evidence="2">NACHT domain-containing protein</fullName>
    </recommendedName>
</protein>
<evidence type="ECO:0000256" key="1">
    <source>
        <dbReference type="SAM" id="MobiDB-lite"/>
    </source>
</evidence>
<organism evidence="3 4">
    <name type="scientific">Linnemannia gamsii</name>
    <dbReference type="NCBI Taxonomy" id="64522"/>
    <lineage>
        <taxon>Eukaryota</taxon>
        <taxon>Fungi</taxon>
        <taxon>Fungi incertae sedis</taxon>
        <taxon>Mucoromycota</taxon>
        <taxon>Mortierellomycotina</taxon>
        <taxon>Mortierellomycetes</taxon>
        <taxon>Mortierellales</taxon>
        <taxon>Mortierellaceae</taxon>
        <taxon>Linnemannia</taxon>
    </lineage>
</organism>
<dbReference type="InterPro" id="IPR036322">
    <property type="entry name" value="WD40_repeat_dom_sf"/>
</dbReference>
<dbReference type="SUPFAM" id="SSF141571">
    <property type="entry name" value="Pentapeptide repeat-like"/>
    <property type="match status" value="1"/>
</dbReference>
<feature type="compositionally biased region" description="Basic and acidic residues" evidence="1">
    <location>
        <begin position="1"/>
        <end position="14"/>
    </location>
</feature>
<feature type="non-terminal residue" evidence="3">
    <location>
        <position position="683"/>
    </location>
</feature>